<evidence type="ECO:0000313" key="1">
    <source>
        <dbReference type="EMBL" id="ETY75585.1"/>
    </source>
</evidence>
<comment type="caution">
    <text evidence="1">The sequence shown here is derived from an EMBL/GenBank/DDBJ whole genome shotgun (WGS) entry which is preliminary data.</text>
</comment>
<accession>W6TDG6</accession>
<dbReference type="AlphaFoldDB" id="W6TDG6"/>
<dbReference type="EMBL" id="AWWK01000006">
    <property type="protein sequence ID" value="ETY75585.1"/>
    <property type="molecule type" value="Genomic_DNA"/>
</dbReference>
<gene>
    <name evidence="1" type="ORF">LFAB_01135</name>
</gene>
<reference evidence="1 2" key="1">
    <citation type="journal article" date="2014" name="Genome Announc.">
        <title>Genome Sequence of Lactobacillus fabifermentans Strain T30PCM01, Isolated from Fermenting Grape Marc.</title>
        <authorList>
            <person name="Treu L."/>
            <person name="Vendramin V."/>
            <person name="Bovo B."/>
            <person name="Giacomini A."/>
            <person name="Corich V."/>
            <person name="Campanaro S."/>
        </authorList>
    </citation>
    <scope>NUCLEOTIDE SEQUENCE [LARGE SCALE GENOMIC DNA]</scope>
    <source>
        <strain evidence="1 2">T30PCM01</strain>
    </source>
</reference>
<organism evidence="1 2">
    <name type="scientific">Lactiplantibacillus fabifermentans T30PCM01</name>
    <dbReference type="NCBI Taxonomy" id="1400520"/>
    <lineage>
        <taxon>Bacteria</taxon>
        <taxon>Bacillati</taxon>
        <taxon>Bacillota</taxon>
        <taxon>Bacilli</taxon>
        <taxon>Lactobacillales</taxon>
        <taxon>Lactobacillaceae</taxon>
        <taxon>Lactiplantibacillus</taxon>
    </lineage>
</organism>
<dbReference type="PATRIC" id="fig|1400520.3.peg.220"/>
<proteinExistence type="predicted"/>
<dbReference type="STRING" id="1400520.LFAB_01135"/>
<name>W6TDG6_9LACO</name>
<evidence type="ECO:0000313" key="2">
    <source>
        <dbReference type="Proteomes" id="UP000019247"/>
    </source>
</evidence>
<dbReference type="HOGENOM" id="CLU_3409548_0_0_9"/>
<protein>
    <submittedName>
        <fullName evidence="1">Uncharacterized protein</fullName>
    </submittedName>
</protein>
<dbReference type="Proteomes" id="UP000019247">
    <property type="component" value="Unassembled WGS sequence"/>
</dbReference>
<sequence length="29" mass="3549">MKRNLFKQVVFEQYNKVKKLKLLLFKGHA</sequence>